<dbReference type="InterPro" id="IPR045031">
    <property type="entry name" value="DHP_synth-like"/>
</dbReference>
<dbReference type="SUPFAM" id="SSF51717">
    <property type="entry name" value="Dihydropteroate synthetase-like"/>
    <property type="match status" value="1"/>
</dbReference>
<dbReference type="InterPro" id="IPR011005">
    <property type="entry name" value="Dihydropteroate_synth-like_sf"/>
</dbReference>
<feature type="domain" description="Pterin-binding" evidence="1">
    <location>
        <begin position="117"/>
        <end position="340"/>
    </location>
</feature>
<dbReference type="GO" id="GO:0046654">
    <property type="term" value="P:tetrahydrofolate biosynthetic process"/>
    <property type="evidence" value="ECO:0007669"/>
    <property type="project" value="TreeGrafter"/>
</dbReference>
<sequence>MASSFNPQPNHHYHFVTGRLAAPAMREIVSALAQQHGFAHTIGTMPITVAALMTPRWLIRQFAKPEVAIPADATHVIVPGYCETGIGELSDALDIPVICGPNDCRAISEWFGGKPLKDDFGQHDIQIIAEINHAPRMTVEQVLQYASALKNDGADVIDFGCDPVARCDRLGEYVAALTDAGHRISIDTFDPWEAQQGIAAGASLVLSVNSSNRQQAADWGCEVVVIPDSPDDEKSLHETVEFLASKDVAMRLDPILEPIGSGFAASLQRYLNCRKRYPDVGMMMGIGNLTELTDVDSAGVNLMLLGICQELGIHSVLTTQVINWARTSVRECDAARRLTYYAVKHQIPPKRLSQELVMLRDAKLRPYSPALLQSLADSLKDNNYRLFAQDGEVHLLASQLHLSDADPFALFDRLLQESSSANVDSGHAFYLGYEMAKASIALTLGKQYEQDQALDWGLLTKDEDLHRIKRSSRHRN</sequence>
<name>A0A517NQD6_9BACT</name>
<dbReference type="PANTHER" id="PTHR20941:SF1">
    <property type="entry name" value="FOLIC ACID SYNTHESIS PROTEIN FOL1"/>
    <property type="match status" value="1"/>
</dbReference>
<dbReference type="Gene3D" id="3.20.20.20">
    <property type="entry name" value="Dihydropteroate synthase-like"/>
    <property type="match status" value="1"/>
</dbReference>
<dbReference type="Pfam" id="PF00809">
    <property type="entry name" value="Pterin_bind"/>
    <property type="match status" value="1"/>
</dbReference>
<dbReference type="AlphaFoldDB" id="A0A517NQD6"/>
<organism evidence="2 3">
    <name type="scientific">Stieleria marina</name>
    <dbReference type="NCBI Taxonomy" id="1930275"/>
    <lineage>
        <taxon>Bacteria</taxon>
        <taxon>Pseudomonadati</taxon>
        <taxon>Planctomycetota</taxon>
        <taxon>Planctomycetia</taxon>
        <taxon>Pirellulales</taxon>
        <taxon>Pirellulaceae</taxon>
        <taxon>Stieleria</taxon>
    </lineage>
</organism>
<proteinExistence type="predicted"/>
<dbReference type="Proteomes" id="UP000319817">
    <property type="component" value="Chromosome"/>
</dbReference>
<evidence type="ECO:0000313" key="3">
    <source>
        <dbReference type="Proteomes" id="UP000319817"/>
    </source>
</evidence>
<dbReference type="GO" id="GO:0005829">
    <property type="term" value="C:cytosol"/>
    <property type="evidence" value="ECO:0007669"/>
    <property type="project" value="TreeGrafter"/>
</dbReference>
<accession>A0A517NQD6</accession>
<dbReference type="EMBL" id="CP036526">
    <property type="protein sequence ID" value="QDT09332.1"/>
    <property type="molecule type" value="Genomic_DNA"/>
</dbReference>
<dbReference type="Pfam" id="PF20123">
    <property type="entry name" value="DUF6513"/>
    <property type="match status" value="1"/>
</dbReference>
<protein>
    <submittedName>
        <fullName evidence="2">Pterin binding enzyme</fullName>
    </submittedName>
</protein>
<dbReference type="PANTHER" id="PTHR20941">
    <property type="entry name" value="FOLATE SYNTHESIS PROTEINS"/>
    <property type="match status" value="1"/>
</dbReference>
<gene>
    <name evidence="2" type="ORF">K239x_12780</name>
</gene>
<keyword evidence="3" id="KW-1185">Reference proteome</keyword>
<dbReference type="RefSeq" id="WP_145416910.1">
    <property type="nucleotide sequence ID" value="NZ_CP036526.1"/>
</dbReference>
<dbReference type="GO" id="GO:0004156">
    <property type="term" value="F:dihydropteroate synthase activity"/>
    <property type="evidence" value="ECO:0007669"/>
    <property type="project" value="TreeGrafter"/>
</dbReference>
<reference evidence="2 3" key="1">
    <citation type="submission" date="2019-02" db="EMBL/GenBank/DDBJ databases">
        <title>Deep-cultivation of Planctomycetes and their phenomic and genomic characterization uncovers novel biology.</title>
        <authorList>
            <person name="Wiegand S."/>
            <person name="Jogler M."/>
            <person name="Boedeker C."/>
            <person name="Pinto D."/>
            <person name="Vollmers J."/>
            <person name="Rivas-Marin E."/>
            <person name="Kohn T."/>
            <person name="Peeters S.H."/>
            <person name="Heuer A."/>
            <person name="Rast P."/>
            <person name="Oberbeckmann S."/>
            <person name="Bunk B."/>
            <person name="Jeske O."/>
            <person name="Meyerdierks A."/>
            <person name="Storesund J.E."/>
            <person name="Kallscheuer N."/>
            <person name="Luecker S."/>
            <person name="Lage O.M."/>
            <person name="Pohl T."/>
            <person name="Merkel B.J."/>
            <person name="Hornburger P."/>
            <person name="Mueller R.-W."/>
            <person name="Bruemmer F."/>
            <person name="Labrenz M."/>
            <person name="Spormann A.M."/>
            <person name="Op den Camp H."/>
            <person name="Overmann J."/>
            <person name="Amann R."/>
            <person name="Jetten M.S.M."/>
            <person name="Mascher T."/>
            <person name="Medema M.H."/>
            <person name="Devos D.P."/>
            <person name="Kaster A.-K."/>
            <person name="Ovreas L."/>
            <person name="Rohde M."/>
            <person name="Galperin M.Y."/>
            <person name="Jogler C."/>
        </authorList>
    </citation>
    <scope>NUCLEOTIDE SEQUENCE [LARGE SCALE GENOMIC DNA]</scope>
    <source>
        <strain evidence="2 3">K23_9</strain>
    </source>
</reference>
<evidence type="ECO:0000313" key="2">
    <source>
        <dbReference type="EMBL" id="QDT09332.1"/>
    </source>
</evidence>
<dbReference type="InterPro" id="IPR000489">
    <property type="entry name" value="Pterin-binding_dom"/>
</dbReference>
<evidence type="ECO:0000259" key="1">
    <source>
        <dbReference type="PROSITE" id="PS50972"/>
    </source>
</evidence>
<dbReference type="InterPro" id="IPR045406">
    <property type="entry name" value="DUF6513"/>
</dbReference>
<dbReference type="PROSITE" id="PS50972">
    <property type="entry name" value="PTERIN_BINDING"/>
    <property type="match status" value="1"/>
</dbReference>
<dbReference type="OrthoDB" id="4029442at2"/>